<evidence type="ECO:0000256" key="1">
    <source>
        <dbReference type="SAM" id="MobiDB-lite"/>
    </source>
</evidence>
<accession>A0A0F9BIF1</accession>
<evidence type="ECO:0008006" key="3">
    <source>
        <dbReference type="Google" id="ProtNLM"/>
    </source>
</evidence>
<dbReference type="AlphaFoldDB" id="A0A0F9BIF1"/>
<organism evidence="2">
    <name type="scientific">marine sediment metagenome</name>
    <dbReference type="NCBI Taxonomy" id="412755"/>
    <lineage>
        <taxon>unclassified sequences</taxon>
        <taxon>metagenomes</taxon>
        <taxon>ecological metagenomes</taxon>
    </lineage>
</organism>
<protein>
    <recommendedName>
        <fullName evidence="3">Uracil-DNA glycosylase-like domain-containing protein</fullName>
    </recommendedName>
</protein>
<feature type="non-terminal residue" evidence="2">
    <location>
        <position position="68"/>
    </location>
</feature>
<gene>
    <name evidence="2" type="ORF">LCGC14_2786000</name>
</gene>
<sequence>MIEFLAHPDCTKCTLCESATNVGIPTREFDVGLATQRRALLIVGQNPGTQEDKSTEANPNGKSWIGYT</sequence>
<comment type="caution">
    <text evidence="2">The sequence shown here is derived from an EMBL/GenBank/DDBJ whole genome shotgun (WGS) entry which is preliminary data.</text>
</comment>
<reference evidence="2" key="1">
    <citation type="journal article" date="2015" name="Nature">
        <title>Complex archaea that bridge the gap between prokaryotes and eukaryotes.</title>
        <authorList>
            <person name="Spang A."/>
            <person name="Saw J.H."/>
            <person name="Jorgensen S.L."/>
            <person name="Zaremba-Niedzwiedzka K."/>
            <person name="Martijn J."/>
            <person name="Lind A.E."/>
            <person name="van Eijk R."/>
            <person name="Schleper C."/>
            <person name="Guy L."/>
            <person name="Ettema T.J."/>
        </authorList>
    </citation>
    <scope>NUCLEOTIDE SEQUENCE</scope>
</reference>
<name>A0A0F9BIF1_9ZZZZ</name>
<feature type="region of interest" description="Disordered" evidence="1">
    <location>
        <begin position="45"/>
        <end position="68"/>
    </location>
</feature>
<proteinExistence type="predicted"/>
<evidence type="ECO:0000313" key="2">
    <source>
        <dbReference type="EMBL" id="KKK84176.1"/>
    </source>
</evidence>
<dbReference type="EMBL" id="LAZR01051892">
    <property type="protein sequence ID" value="KKK84176.1"/>
    <property type="molecule type" value="Genomic_DNA"/>
</dbReference>